<dbReference type="SUPFAM" id="SSF46626">
    <property type="entry name" value="Cytochrome c"/>
    <property type="match status" value="2"/>
</dbReference>
<evidence type="ECO:0000256" key="5">
    <source>
        <dbReference type="SAM" id="MobiDB-lite"/>
    </source>
</evidence>
<feature type="signal peptide" evidence="6">
    <location>
        <begin position="1"/>
        <end position="30"/>
    </location>
</feature>
<reference evidence="8 9" key="1">
    <citation type="journal article" date="2018" name="Appl. Microbiol. Biotechnol.">
        <title>Co-cultivation of the strictly anaerobic methanogen Methanosarcina barkeri with aerobic methanotrophs in an oxygen-limited membrane bioreactor.</title>
        <authorList>
            <person name="In 't Zandt M.H."/>
            <person name="van den Bosch T.J.M."/>
            <person name="Rijkers R."/>
            <person name="van Kessel M.A.H.J."/>
            <person name="Jetten M.S.M."/>
            <person name="Welte C.U."/>
        </authorList>
    </citation>
    <scope>NUCLEOTIDE SEQUENCE [LARGE SCALE GENOMIC DNA]</scope>
    <source>
        <strain evidence="8 9">DSM 17706</strain>
    </source>
</reference>
<dbReference type="OrthoDB" id="9811281at2"/>
<dbReference type="InterPro" id="IPR051459">
    <property type="entry name" value="Cytochrome_c-type_DH"/>
</dbReference>
<accession>A0A2U1SVN9</accession>
<protein>
    <submittedName>
        <fullName evidence="8">Cytochrome C</fullName>
    </submittedName>
</protein>
<keyword evidence="9" id="KW-1185">Reference proteome</keyword>
<feature type="compositionally biased region" description="Basic and acidic residues" evidence="5">
    <location>
        <begin position="148"/>
        <end position="158"/>
    </location>
</feature>
<sequence length="293" mass="31195">MSATSLRLWARRVLSPLCLALALAAPAAAAADVERGRYLVEALTACDNCHTPRGPDGYVREKRFSGGPQTFNGPNYSVRGPNISSDAASGIGVWSDDAVKAAIVAGIGPDGRLAPAMPSEYYRILTMRDLEAVVAYLREAAPVASARPEQRRDGEPRAETFPGAEAPFEEKALDDPLRRGFYVATLARCMECHSGETNGALDHREKLGAGGKLFRTPAGTAVGANITQHPTAGIGVWSDEEIKAAITKGVGRDGRPLKPTMANLSKAHFAKMTPQDLDALILWLRTIPPRGGP</sequence>
<proteinExistence type="predicted"/>
<dbReference type="InterPro" id="IPR009056">
    <property type="entry name" value="Cyt_c-like_dom"/>
</dbReference>
<keyword evidence="3 4" id="KW-0408">Iron</keyword>
<evidence type="ECO:0000313" key="9">
    <source>
        <dbReference type="Proteomes" id="UP000245137"/>
    </source>
</evidence>
<dbReference type="GO" id="GO:0009055">
    <property type="term" value="F:electron transfer activity"/>
    <property type="evidence" value="ECO:0007669"/>
    <property type="project" value="InterPro"/>
</dbReference>
<keyword evidence="2 4" id="KW-0479">Metal-binding</keyword>
<dbReference type="RefSeq" id="WP_108915352.1">
    <property type="nucleotide sequence ID" value="NZ_BGJY01000001.1"/>
</dbReference>
<evidence type="ECO:0000256" key="2">
    <source>
        <dbReference type="ARBA" id="ARBA00022723"/>
    </source>
</evidence>
<dbReference type="GO" id="GO:0046872">
    <property type="term" value="F:metal ion binding"/>
    <property type="evidence" value="ECO:0007669"/>
    <property type="project" value="UniProtKB-KW"/>
</dbReference>
<dbReference type="Gene3D" id="1.10.760.10">
    <property type="entry name" value="Cytochrome c-like domain"/>
    <property type="match status" value="1"/>
</dbReference>
<dbReference type="InterPro" id="IPR036909">
    <property type="entry name" value="Cyt_c-like_dom_sf"/>
</dbReference>
<feature type="chain" id="PRO_5015433018" evidence="6">
    <location>
        <begin position="31"/>
        <end position="293"/>
    </location>
</feature>
<evidence type="ECO:0000256" key="3">
    <source>
        <dbReference type="ARBA" id="ARBA00023004"/>
    </source>
</evidence>
<name>A0A2U1SVN9_METSR</name>
<dbReference type="AlphaFoldDB" id="A0A2U1SVN9"/>
<feature type="region of interest" description="Disordered" evidence="5">
    <location>
        <begin position="145"/>
        <end position="168"/>
    </location>
</feature>
<keyword evidence="6" id="KW-0732">Signal</keyword>
<dbReference type="PANTHER" id="PTHR35008:SF8">
    <property type="entry name" value="ALCOHOL DEHYDROGENASE CYTOCHROME C SUBUNIT"/>
    <property type="match status" value="1"/>
</dbReference>
<evidence type="ECO:0000256" key="1">
    <source>
        <dbReference type="ARBA" id="ARBA00022617"/>
    </source>
</evidence>
<evidence type="ECO:0000313" key="8">
    <source>
        <dbReference type="EMBL" id="PWB95673.1"/>
    </source>
</evidence>
<evidence type="ECO:0000256" key="6">
    <source>
        <dbReference type="SAM" id="SignalP"/>
    </source>
</evidence>
<evidence type="ECO:0000259" key="7">
    <source>
        <dbReference type="PROSITE" id="PS51007"/>
    </source>
</evidence>
<dbReference type="GO" id="GO:0020037">
    <property type="term" value="F:heme binding"/>
    <property type="evidence" value="ECO:0007669"/>
    <property type="project" value="InterPro"/>
</dbReference>
<keyword evidence="1 4" id="KW-0349">Heme</keyword>
<dbReference type="PROSITE" id="PS51007">
    <property type="entry name" value="CYTC"/>
    <property type="match status" value="2"/>
</dbReference>
<dbReference type="PANTHER" id="PTHR35008">
    <property type="entry name" value="BLL4482 PROTEIN-RELATED"/>
    <property type="match status" value="1"/>
</dbReference>
<feature type="domain" description="Cytochrome c" evidence="7">
    <location>
        <begin position="31"/>
        <end position="141"/>
    </location>
</feature>
<evidence type="ECO:0000256" key="4">
    <source>
        <dbReference type="PROSITE-ProRule" id="PRU00433"/>
    </source>
</evidence>
<organism evidence="8 9">
    <name type="scientific">Methylosinus sporium</name>
    <dbReference type="NCBI Taxonomy" id="428"/>
    <lineage>
        <taxon>Bacteria</taxon>
        <taxon>Pseudomonadati</taxon>
        <taxon>Pseudomonadota</taxon>
        <taxon>Alphaproteobacteria</taxon>
        <taxon>Hyphomicrobiales</taxon>
        <taxon>Methylocystaceae</taxon>
        <taxon>Methylosinus</taxon>
    </lineage>
</organism>
<dbReference type="Proteomes" id="UP000245137">
    <property type="component" value="Unassembled WGS sequence"/>
</dbReference>
<comment type="caution">
    <text evidence="8">The sequence shown here is derived from an EMBL/GenBank/DDBJ whole genome shotgun (WGS) entry which is preliminary data.</text>
</comment>
<feature type="domain" description="Cytochrome c" evidence="7">
    <location>
        <begin position="175"/>
        <end position="288"/>
    </location>
</feature>
<dbReference type="EMBL" id="PUIV01000001">
    <property type="protein sequence ID" value="PWB95673.1"/>
    <property type="molecule type" value="Genomic_DNA"/>
</dbReference>
<gene>
    <name evidence="8" type="ORF">C5689_00725</name>
</gene>